<comment type="caution">
    <text evidence="4">The sequence shown here is derived from an EMBL/GenBank/DDBJ whole genome shotgun (WGS) entry which is preliminary data.</text>
</comment>
<sequence length="1707" mass="192100">MGKPFHIVLLLFTLLIYTNGFNIESSTILEKQTNVLGAELSYALLDLKFDRDIYRFKSVACPNTQCQIPAIDCSCDYTNKTDCPPVTGRDASCPPCPSDFTFSTPDGNVTLYYCLADEYWTAVEANKQYKFTTDSNTNQLNIRYKANSRICEGMRIFVEPNQGSLVMNVSPIPYFSYFGRNTPSTDTAYSAQINICPTDNQNFTSPSWTEDTYYITITPTTKYTEFNFEIISYDINNSSIAPSCTQVLSTHKCVIDGDLVSGYGANEEIHYYTYAVTQPKVIAFSFPSLLQDIDFFISDDPLLTEPNSFSKAKWDCSNERDDYLTLKLSPHPDGSPLILYIGVSTFYESEYVFTITTQGLNKPVLITDGSPKAATYSLVSSSRLNMQSGDSFSCNTWSRCSPFSIQYPYTQNLPIWPIPPEFLSDKRFQGLVFEDLQNPPEPRGYRAAFLLSNKRGDDQTVNSDLQTIMASKIEFLSTLVDAQGMALTGSYGFTLKNLTCNYQGFLNVSDRLNQEEDTLFSTTDFTKLNSVVFKINTLTMTDEWVSCQNQASSLLSVNTQNVEKMTTFCPYASTDSRFATDPCCNSSLTFFQCCVPRLMSVEQTDYIGVRDDLVEDQCHSTDCTISVLDEYKASLSTTSDCSVPGYVLEESQLEMRQVLRQCKSVISPSPCDSDSDCSSTDSKCDLFTRLCFTAPEKLDKLYLQCVFENLPKTYVFSIIYKHQLNQTDSANFLQSVFDAFKRLDCTYATGQDYRAHYEYYSEFIKPNRCYPSPRCLDLSCETVHDVCYDGNYGGWVYSHQDFIGICDSEIGLCNRKPCADGMTIPQCEADCKSIQNFCGYCSTNVSDCYTFPTLNQVQCSTAKACLLKDGLFDLSATTDPACQQKGYCDKPCGFECIGMSGCVLATATTSGACTGNHTWDATNKVCISTTATTVEECQALSTSMLKYVFVNCAANDYSQCYSDGLNHNVCHVKEIACQTKEQCEQTGGECSDRYFFSQENVLYYPEMQAKCVRGHYIWKSHWPIPTCDIYLEKDSPMGCYPYYFTIADSVADGYSENVTVNNAPIDRAQCEGLGSEFKWWVPAINQAQCTKQQGCKVVDSNQYNLPYNFRFNQMTKDLCDQCGNDVTSSWENMFKWTPGRWFPGVLVDTQWIPSDFILTGEIRELLDYEYLYEELEDSVNIHIADLYRSEALCRMERVEDNLKSISCSCSVDGDQSSQCFTSSALVLGETKPCQGEQSTYVFNNGQILFTGDSVKFACTSALISQISKQLYKSTARQSLSSSFVSYRKPDNYGVLNEKKAIIGTILTDGIKITTQGIQSLTLCFTDQSQFQEESDKYPVLDFAMENPTTTSLEPLELNIYTLTLTDNTTNKETKYICGDLNVTGSSISILPIHRLSEWADVNKEVFDKTSKGLLYTLAVFFCLTSIWGFYQLVVVAYRKYTLRERIKLVHLLILIVTLFITIRAVYFFILPSGSLSNNAVGDYILVVLPTFIYFTSFTIIIVLWYIIVKTKQTGRYMVERLTWFILVINIILYLLFMIIVLVFHYTEETPQDECGGRIIVSVSSTTPQRAVSIFYAVIQAVISLVIGAAFIYLGGTLYLAMRYKKVSESNSSSVHQQKIFIITFACSIGFILHCVFVLILVGAEPSNIVFSFLGLIVTEIIPSLSIFYSYNQGNLSGIKQVTNTNLNLQYVTNDSESFSSNKKTYPK</sequence>
<keyword evidence="2" id="KW-0732">Signal</keyword>
<evidence type="ECO:0000313" key="5">
    <source>
        <dbReference type="Proteomes" id="UP000076078"/>
    </source>
</evidence>
<dbReference type="InterPro" id="IPR009457">
    <property type="entry name" value="THH1/TOM1/TOM3_dom"/>
</dbReference>
<name>A0A151Z8V9_TIELA</name>
<feature type="transmembrane region" description="Helical" evidence="1">
    <location>
        <begin position="1413"/>
        <end position="1437"/>
    </location>
</feature>
<evidence type="ECO:0000313" key="4">
    <source>
        <dbReference type="EMBL" id="KYQ90264.1"/>
    </source>
</evidence>
<feature type="transmembrane region" description="Helical" evidence="1">
    <location>
        <begin position="1619"/>
        <end position="1642"/>
    </location>
</feature>
<feature type="transmembrane region" description="Helical" evidence="1">
    <location>
        <begin position="1573"/>
        <end position="1599"/>
    </location>
</feature>
<dbReference type="Pfam" id="PF06454">
    <property type="entry name" value="THH1_TOM1-3_dom"/>
    <property type="match status" value="1"/>
</dbReference>
<dbReference type="PANTHER" id="PTHR32102">
    <property type="entry name" value="DUF1084 DOMAIN-CONTAINING PROTEIN-RELATED"/>
    <property type="match status" value="1"/>
</dbReference>
<keyword evidence="1" id="KW-1133">Transmembrane helix</keyword>
<dbReference type="PANTHER" id="PTHR32102:SF13">
    <property type="entry name" value="THH1_TOM1_TOM3 DOMAIN-CONTAINING PROTEIN"/>
    <property type="match status" value="1"/>
</dbReference>
<evidence type="ECO:0000259" key="3">
    <source>
        <dbReference type="Pfam" id="PF06454"/>
    </source>
</evidence>
<feature type="chain" id="PRO_5007592978" description="THH1/TOM1/TOM3 domain-containing protein" evidence="2">
    <location>
        <begin position="21"/>
        <end position="1707"/>
    </location>
</feature>
<dbReference type="FunCoup" id="A0A151Z8V9">
    <property type="interactions" value="72"/>
</dbReference>
<protein>
    <recommendedName>
        <fullName evidence="3">THH1/TOM1/TOM3 domain-containing protein</fullName>
    </recommendedName>
</protein>
<feature type="transmembrane region" description="Helical" evidence="1">
    <location>
        <begin position="1520"/>
        <end position="1543"/>
    </location>
</feature>
<dbReference type="EMBL" id="LODT01000037">
    <property type="protein sequence ID" value="KYQ90264.1"/>
    <property type="molecule type" value="Genomic_DNA"/>
</dbReference>
<dbReference type="OrthoDB" id="2109252at2759"/>
<feature type="signal peptide" evidence="2">
    <location>
        <begin position="1"/>
        <end position="20"/>
    </location>
</feature>
<reference evidence="4 5" key="1">
    <citation type="submission" date="2015-12" db="EMBL/GenBank/DDBJ databases">
        <title>Dictyostelia acquired genes for synthesis and detection of signals that induce cell-type specialization by lateral gene transfer from prokaryotes.</title>
        <authorList>
            <person name="Gloeckner G."/>
            <person name="Schaap P."/>
        </authorList>
    </citation>
    <scope>NUCLEOTIDE SEQUENCE [LARGE SCALE GENOMIC DNA]</scope>
    <source>
        <strain evidence="4 5">TK</strain>
    </source>
</reference>
<dbReference type="InParanoid" id="A0A151Z8V9"/>
<keyword evidence="1" id="KW-0472">Membrane</keyword>
<evidence type="ECO:0000256" key="1">
    <source>
        <dbReference type="SAM" id="Phobius"/>
    </source>
</evidence>
<feature type="transmembrane region" description="Helical" evidence="1">
    <location>
        <begin position="1648"/>
        <end position="1670"/>
    </location>
</feature>
<dbReference type="GO" id="GO:0006935">
    <property type="term" value="P:chemotaxis"/>
    <property type="evidence" value="ECO:0007669"/>
    <property type="project" value="TreeGrafter"/>
</dbReference>
<keyword evidence="1" id="KW-0812">Transmembrane</keyword>
<dbReference type="Proteomes" id="UP000076078">
    <property type="component" value="Unassembled WGS sequence"/>
</dbReference>
<proteinExistence type="predicted"/>
<feature type="transmembrane region" description="Helical" evidence="1">
    <location>
        <begin position="1449"/>
        <end position="1471"/>
    </location>
</feature>
<organism evidence="4 5">
    <name type="scientific">Tieghemostelium lacteum</name>
    <name type="common">Slime mold</name>
    <name type="synonym">Dictyostelium lacteum</name>
    <dbReference type="NCBI Taxonomy" id="361077"/>
    <lineage>
        <taxon>Eukaryota</taxon>
        <taxon>Amoebozoa</taxon>
        <taxon>Evosea</taxon>
        <taxon>Eumycetozoa</taxon>
        <taxon>Dictyostelia</taxon>
        <taxon>Dictyosteliales</taxon>
        <taxon>Raperosteliaceae</taxon>
        <taxon>Tieghemostelium</taxon>
    </lineage>
</organism>
<gene>
    <name evidence="4" type="ORF">DLAC_08867</name>
</gene>
<dbReference type="OMA" id="VNYEITD"/>
<keyword evidence="5" id="KW-1185">Reference proteome</keyword>
<feature type="domain" description="THH1/TOM1/TOM3" evidence="3">
    <location>
        <begin position="1397"/>
        <end position="1668"/>
    </location>
</feature>
<evidence type="ECO:0000256" key="2">
    <source>
        <dbReference type="SAM" id="SignalP"/>
    </source>
</evidence>
<accession>A0A151Z8V9</accession>
<feature type="transmembrane region" description="Helical" evidence="1">
    <location>
        <begin position="1483"/>
        <end position="1508"/>
    </location>
</feature>